<proteinExistence type="predicted"/>
<keyword evidence="3" id="KW-1185">Reference proteome</keyword>
<dbReference type="SUPFAM" id="SSF49777">
    <property type="entry name" value="PEBP-like"/>
    <property type="match status" value="1"/>
</dbReference>
<evidence type="ECO:0000313" key="3">
    <source>
        <dbReference type="Proteomes" id="UP000799302"/>
    </source>
</evidence>
<sequence>MRFYLLSWLCAAGFTLAQSPVGVWPQVPNPLIVTYGGQQIPVGSNVQKTTLGMFPQLGLPPGSVSNGQKFLFIMLDIDANGAVVKVQQTGSYPTPSAAMPMASSIAAAAPSGAIAPDLQPADPQHLGGASTHLMSMVQDFSFTTSLLGATGGTYLAQGNNGPVPYIIPNPIGGHRYLMLLLDQPTGWSVPPAVQSLMDSRSEFDIRAFVNQSGLGVPRYGSWFVVVGDGKFPIPHHQPHHH</sequence>
<dbReference type="EMBL" id="MU004231">
    <property type="protein sequence ID" value="KAF2673266.1"/>
    <property type="molecule type" value="Genomic_DNA"/>
</dbReference>
<reference evidence="2" key="1">
    <citation type="journal article" date="2020" name="Stud. Mycol.">
        <title>101 Dothideomycetes genomes: a test case for predicting lifestyles and emergence of pathogens.</title>
        <authorList>
            <person name="Haridas S."/>
            <person name="Albert R."/>
            <person name="Binder M."/>
            <person name="Bloem J."/>
            <person name="Labutti K."/>
            <person name="Salamov A."/>
            <person name="Andreopoulos B."/>
            <person name="Baker S."/>
            <person name="Barry K."/>
            <person name="Bills G."/>
            <person name="Bluhm B."/>
            <person name="Cannon C."/>
            <person name="Castanera R."/>
            <person name="Culley D."/>
            <person name="Daum C."/>
            <person name="Ezra D."/>
            <person name="Gonzalez J."/>
            <person name="Henrissat B."/>
            <person name="Kuo A."/>
            <person name="Liang C."/>
            <person name="Lipzen A."/>
            <person name="Lutzoni F."/>
            <person name="Magnuson J."/>
            <person name="Mondo S."/>
            <person name="Nolan M."/>
            <person name="Ohm R."/>
            <person name="Pangilinan J."/>
            <person name="Park H.-J."/>
            <person name="Ramirez L."/>
            <person name="Alfaro M."/>
            <person name="Sun H."/>
            <person name="Tritt A."/>
            <person name="Yoshinaga Y."/>
            <person name="Zwiers L.-H."/>
            <person name="Turgeon B."/>
            <person name="Goodwin S."/>
            <person name="Spatafora J."/>
            <person name="Crous P."/>
            <person name="Grigoriev I."/>
        </authorList>
    </citation>
    <scope>NUCLEOTIDE SEQUENCE</scope>
    <source>
        <strain evidence="2">CBS 115976</strain>
    </source>
</reference>
<feature type="chain" id="PRO_5025370451" description="PEBP-like protein" evidence="1">
    <location>
        <begin position="18"/>
        <end position="241"/>
    </location>
</feature>
<evidence type="ECO:0000256" key="1">
    <source>
        <dbReference type="SAM" id="SignalP"/>
    </source>
</evidence>
<evidence type="ECO:0008006" key="4">
    <source>
        <dbReference type="Google" id="ProtNLM"/>
    </source>
</evidence>
<organism evidence="2 3">
    <name type="scientific">Microthyrium microscopicum</name>
    <dbReference type="NCBI Taxonomy" id="703497"/>
    <lineage>
        <taxon>Eukaryota</taxon>
        <taxon>Fungi</taxon>
        <taxon>Dikarya</taxon>
        <taxon>Ascomycota</taxon>
        <taxon>Pezizomycotina</taxon>
        <taxon>Dothideomycetes</taxon>
        <taxon>Dothideomycetes incertae sedis</taxon>
        <taxon>Microthyriales</taxon>
        <taxon>Microthyriaceae</taxon>
        <taxon>Microthyrium</taxon>
    </lineage>
</organism>
<dbReference type="Proteomes" id="UP000799302">
    <property type="component" value="Unassembled WGS sequence"/>
</dbReference>
<gene>
    <name evidence="2" type="ORF">BT63DRAFT_152008</name>
</gene>
<feature type="signal peptide" evidence="1">
    <location>
        <begin position="1"/>
        <end position="17"/>
    </location>
</feature>
<dbReference type="Gene3D" id="3.90.280.10">
    <property type="entry name" value="PEBP-like"/>
    <property type="match status" value="1"/>
</dbReference>
<keyword evidence="1" id="KW-0732">Signal</keyword>
<evidence type="ECO:0000313" key="2">
    <source>
        <dbReference type="EMBL" id="KAF2673266.1"/>
    </source>
</evidence>
<protein>
    <recommendedName>
        <fullName evidence="4">PEBP-like protein</fullName>
    </recommendedName>
</protein>
<accession>A0A6A6UNI7</accession>
<dbReference type="OrthoDB" id="2506647at2759"/>
<dbReference type="InterPro" id="IPR036610">
    <property type="entry name" value="PEBP-like_sf"/>
</dbReference>
<dbReference type="AlphaFoldDB" id="A0A6A6UNI7"/>
<name>A0A6A6UNI7_9PEZI</name>